<organism evidence="4 5">
    <name type="scientific">Rhodococcus parequi</name>
    <dbReference type="NCBI Taxonomy" id="3137122"/>
    <lineage>
        <taxon>Bacteria</taxon>
        <taxon>Bacillati</taxon>
        <taxon>Actinomycetota</taxon>
        <taxon>Actinomycetes</taxon>
        <taxon>Mycobacteriales</taxon>
        <taxon>Nocardiaceae</taxon>
        <taxon>Rhodococcus</taxon>
    </lineage>
</organism>
<keyword evidence="2" id="KW-0520">NAD</keyword>
<name>A0ABW9FK82_9NOCA</name>
<dbReference type="PANTHER" id="PTHR43333">
    <property type="entry name" value="2-HACID_DH_C DOMAIN-CONTAINING PROTEIN"/>
    <property type="match status" value="1"/>
</dbReference>
<evidence type="ECO:0000313" key="5">
    <source>
        <dbReference type="Proteomes" id="UP001629745"/>
    </source>
</evidence>
<dbReference type="RefSeq" id="WP_420165642.1">
    <property type="nucleotide sequence ID" value="NZ_JBDLNV010000006.1"/>
</dbReference>
<evidence type="ECO:0000313" key="4">
    <source>
        <dbReference type="EMBL" id="MFM1725145.1"/>
    </source>
</evidence>
<dbReference type="Pfam" id="PF02826">
    <property type="entry name" value="2-Hacid_dh_C"/>
    <property type="match status" value="1"/>
</dbReference>
<sequence length="313" mass="32979">MTSSHAQPTRIALGPEVDDLLADAVVRGGGQVVDLADAEALVWAGDDPARFPAELPESIRWVQLHSAGVEHWFDAGVIRRHPDLLWTSAAGAFSATVAEHAFTLLLAGVRALPEHLAATTWRQREFFAKVGTLRGARVAIIGAGGIGRAMIPMLTAVGAVVIAVNRSGRPVPGADEVVTADRVDEVFGRVDHVVVAAPATADTRHLVGAPQLAKLGPRSWVINVARGPLVDTDAVVDALRDKQIGGVGLDVTDPEPLPDGHPLWTLPNAIVTPHDSNPPSVRAGAFADHVGENVRRFVAGEDLVARIDPEAGY</sequence>
<proteinExistence type="predicted"/>
<keyword evidence="1" id="KW-0560">Oxidoreductase</keyword>
<feature type="domain" description="D-isomer specific 2-hydroxyacid dehydrogenase NAD-binding" evidence="3">
    <location>
        <begin position="106"/>
        <end position="274"/>
    </location>
</feature>
<dbReference type="InterPro" id="IPR006140">
    <property type="entry name" value="D-isomer_DH_NAD-bd"/>
</dbReference>
<keyword evidence="5" id="KW-1185">Reference proteome</keyword>
<dbReference type="Gene3D" id="3.40.50.720">
    <property type="entry name" value="NAD(P)-binding Rossmann-like Domain"/>
    <property type="match status" value="2"/>
</dbReference>
<evidence type="ECO:0000259" key="3">
    <source>
        <dbReference type="Pfam" id="PF02826"/>
    </source>
</evidence>
<reference evidence="4 5" key="1">
    <citation type="submission" date="2023-11" db="EMBL/GenBank/DDBJ databases">
        <authorList>
            <person name="Val-Calvo J."/>
            <person name="Scortti M."/>
            <person name="Vazquez-Boland J."/>
        </authorList>
    </citation>
    <scope>NUCLEOTIDE SEQUENCE [LARGE SCALE GENOMIC DNA]</scope>
    <source>
        <strain evidence="4 5">PAM 2766</strain>
    </source>
</reference>
<gene>
    <name evidence="4" type="ORF">ABEU20_003748</name>
</gene>
<dbReference type="CDD" id="cd12159">
    <property type="entry name" value="2-Hacid_dh_2"/>
    <property type="match status" value="1"/>
</dbReference>
<dbReference type="SUPFAM" id="SSF51735">
    <property type="entry name" value="NAD(P)-binding Rossmann-fold domains"/>
    <property type="match status" value="1"/>
</dbReference>
<comment type="caution">
    <text evidence="4">The sequence shown here is derived from an EMBL/GenBank/DDBJ whole genome shotgun (WGS) entry which is preliminary data.</text>
</comment>
<protein>
    <submittedName>
        <fullName evidence="4">D-isomer specific 2-hydroxyacid dehydrogenase family protein</fullName>
    </submittedName>
</protein>
<dbReference type="EMBL" id="JBDLNV010000006">
    <property type="protein sequence ID" value="MFM1725145.1"/>
    <property type="molecule type" value="Genomic_DNA"/>
</dbReference>
<dbReference type="SUPFAM" id="SSF52283">
    <property type="entry name" value="Formate/glycerate dehydrogenase catalytic domain-like"/>
    <property type="match status" value="1"/>
</dbReference>
<dbReference type="Proteomes" id="UP001629745">
    <property type="component" value="Unassembled WGS sequence"/>
</dbReference>
<accession>A0ABW9FK82</accession>
<dbReference type="InterPro" id="IPR036291">
    <property type="entry name" value="NAD(P)-bd_dom_sf"/>
</dbReference>
<evidence type="ECO:0000256" key="2">
    <source>
        <dbReference type="ARBA" id="ARBA00023027"/>
    </source>
</evidence>
<evidence type="ECO:0000256" key="1">
    <source>
        <dbReference type="ARBA" id="ARBA00023002"/>
    </source>
</evidence>
<dbReference type="PANTHER" id="PTHR43333:SF1">
    <property type="entry name" value="D-ISOMER SPECIFIC 2-HYDROXYACID DEHYDROGENASE NAD-BINDING DOMAIN-CONTAINING PROTEIN"/>
    <property type="match status" value="1"/>
</dbReference>